<evidence type="ECO:0000313" key="2">
    <source>
        <dbReference type="Proteomes" id="UP000001307"/>
    </source>
</evidence>
<dbReference type="InParanoid" id="E4XWR3"/>
<name>E4XWR3_OIKDI</name>
<reference evidence="1" key="1">
    <citation type="journal article" date="2010" name="Science">
        <title>Plasticity of animal genome architecture unmasked by rapid evolution of a pelagic tunicate.</title>
        <authorList>
            <person name="Denoeud F."/>
            <person name="Henriet S."/>
            <person name="Mungpakdee S."/>
            <person name="Aury J.M."/>
            <person name="Da Silva C."/>
            <person name="Brinkmann H."/>
            <person name="Mikhaleva J."/>
            <person name="Olsen L.C."/>
            <person name="Jubin C."/>
            <person name="Canestro C."/>
            <person name="Bouquet J.M."/>
            <person name="Danks G."/>
            <person name="Poulain J."/>
            <person name="Campsteijn C."/>
            <person name="Adamski M."/>
            <person name="Cross I."/>
            <person name="Yadetie F."/>
            <person name="Muffato M."/>
            <person name="Louis A."/>
            <person name="Butcher S."/>
            <person name="Tsagkogeorga G."/>
            <person name="Konrad A."/>
            <person name="Singh S."/>
            <person name="Jensen M.F."/>
            <person name="Cong E.H."/>
            <person name="Eikeseth-Otteraa H."/>
            <person name="Noel B."/>
            <person name="Anthouard V."/>
            <person name="Porcel B.M."/>
            <person name="Kachouri-Lafond R."/>
            <person name="Nishino A."/>
            <person name="Ugolini M."/>
            <person name="Chourrout P."/>
            <person name="Nishida H."/>
            <person name="Aasland R."/>
            <person name="Huzurbazar S."/>
            <person name="Westhof E."/>
            <person name="Delsuc F."/>
            <person name="Lehrach H."/>
            <person name="Reinhardt R."/>
            <person name="Weissenbach J."/>
            <person name="Roy S.W."/>
            <person name="Artiguenave F."/>
            <person name="Postlethwait J.H."/>
            <person name="Manak J.R."/>
            <person name="Thompson E.M."/>
            <person name="Jaillon O."/>
            <person name="Du Pasquier L."/>
            <person name="Boudinot P."/>
            <person name="Liberles D.A."/>
            <person name="Volff J.N."/>
            <person name="Philippe H."/>
            <person name="Lenhard B."/>
            <person name="Roest Crollius H."/>
            <person name="Wincker P."/>
            <person name="Chourrout D."/>
        </authorList>
    </citation>
    <scope>NUCLEOTIDE SEQUENCE [LARGE SCALE GENOMIC DNA]</scope>
</reference>
<evidence type="ECO:0000313" key="1">
    <source>
        <dbReference type="EMBL" id="CBY17747.1"/>
    </source>
</evidence>
<proteinExistence type="predicted"/>
<dbReference type="EMBL" id="FN653253">
    <property type="protein sequence ID" value="CBY17747.1"/>
    <property type="molecule type" value="Genomic_DNA"/>
</dbReference>
<keyword evidence="2" id="KW-1185">Reference proteome</keyword>
<accession>E4XWR3</accession>
<protein>
    <submittedName>
        <fullName evidence="1">Uncharacterized protein</fullName>
    </submittedName>
</protein>
<organism evidence="1">
    <name type="scientific">Oikopleura dioica</name>
    <name type="common">Tunicate</name>
    <dbReference type="NCBI Taxonomy" id="34765"/>
    <lineage>
        <taxon>Eukaryota</taxon>
        <taxon>Metazoa</taxon>
        <taxon>Chordata</taxon>
        <taxon>Tunicata</taxon>
        <taxon>Appendicularia</taxon>
        <taxon>Copelata</taxon>
        <taxon>Oikopleuridae</taxon>
        <taxon>Oikopleura</taxon>
    </lineage>
</organism>
<dbReference type="AlphaFoldDB" id="E4XWR3"/>
<gene>
    <name evidence="1" type="ORF">GSOID_T00007082001</name>
</gene>
<dbReference type="Proteomes" id="UP000001307">
    <property type="component" value="Unassembled WGS sequence"/>
</dbReference>
<sequence length="149" mass="17512">MTERDKITDESQAILRYVHTLSKGQIRLLLFNLRMDPKKYCTPDLLPPESDQIAELEKETEENESDSDDFDDIDKFEVRPCKKKSFDARQREFEEEDYEIGRALIVTILFDCNPASHKCVLFKSRKFIVYEWEEDDEPKLAVESLKAGI</sequence>